<dbReference type="EMBL" id="CP005960">
    <property type="protein sequence ID" value="AHZ71053.1"/>
    <property type="molecule type" value="Genomic_DNA"/>
</dbReference>
<sequence length="46" mass="4703">MTPESSGNKTFSCGSEPAREEGVSVDINVAEIPPSRAGSLPQVIAS</sequence>
<evidence type="ECO:0000313" key="2">
    <source>
        <dbReference type="EMBL" id="AHZ71053.1"/>
    </source>
</evidence>
<name>A0A024EFB9_9PSED</name>
<dbReference type="AlphaFoldDB" id="A0A024EFB9"/>
<reference evidence="2 3" key="1">
    <citation type="journal article" date="2012" name="J. Bacteriol.">
        <title>Genome sequence of cold-adapted Pseudomonas mandelii strain JR-1.</title>
        <authorList>
            <person name="Jang S.H."/>
            <person name="Kim J."/>
            <person name="Kim J."/>
            <person name="Hong S."/>
            <person name="Lee C."/>
        </authorList>
    </citation>
    <scope>NUCLEOTIDE SEQUENCE [LARGE SCALE GENOMIC DNA]</scope>
    <source>
        <strain evidence="2 3">JR-1</strain>
    </source>
</reference>
<feature type="region of interest" description="Disordered" evidence="1">
    <location>
        <begin position="1"/>
        <end position="24"/>
    </location>
</feature>
<gene>
    <name evidence="2" type="ORF">OU5_3974</name>
</gene>
<feature type="compositionally biased region" description="Polar residues" evidence="1">
    <location>
        <begin position="1"/>
        <end position="13"/>
    </location>
</feature>
<dbReference type="KEGG" id="pman:OU5_3974"/>
<proteinExistence type="predicted"/>
<evidence type="ECO:0000256" key="1">
    <source>
        <dbReference type="SAM" id="MobiDB-lite"/>
    </source>
</evidence>
<protein>
    <submittedName>
        <fullName evidence="2">Formyltetrahydrofolate deformylase</fullName>
    </submittedName>
</protein>
<accession>A0A024EFB9</accession>
<dbReference type="HOGENOM" id="CLU_3187928_0_0_6"/>
<organism evidence="2 3">
    <name type="scientific">Pseudomonas mandelii JR-1</name>
    <dbReference type="NCBI Taxonomy" id="1147786"/>
    <lineage>
        <taxon>Bacteria</taxon>
        <taxon>Pseudomonadati</taxon>
        <taxon>Pseudomonadota</taxon>
        <taxon>Gammaproteobacteria</taxon>
        <taxon>Pseudomonadales</taxon>
        <taxon>Pseudomonadaceae</taxon>
        <taxon>Pseudomonas</taxon>
    </lineage>
</organism>
<dbReference type="Proteomes" id="UP000026913">
    <property type="component" value="Chromosome"/>
</dbReference>
<evidence type="ECO:0000313" key="3">
    <source>
        <dbReference type="Proteomes" id="UP000026913"/>
    </source>
</evidence>